<dbReference type="OrthoDB" id="8193167at2759"/>
<sequence>MKTTNTASIATPLFTLKFYFAAKTHSPACAGLSDPTACELVRVSHDMKHAFEQSGGDEKSFTTNLVCSNTSREILPSFVIYSAKQLNSDWAFGGPFDSYYGVSGSGWIKLHVLFKFSNNICASSSASVFKQFENFIKDK</sequence>
<evidence type="ECO:0000313" key="1">
    <source>
        <dbReference type="EMBL" id="CAF1508687.1"/>
    </source>
</evidence>
<gene>
    <name evidence="1" type="ORF">EDS130_LOCUS43098</name>
    <name evidence="2" type="ORF">XAT740_LOCUS51351</name>
</gene>
<dbReference type="Proteomes" id="UP000663852">
    <property type="component" value="Unassembled WGS sequence"/>
</dbReference>
<comment type="caution">
    <text evidence="2">The sequence shown here is derived from an EMBL/GenBank/DDBJ whole genome shotgun (WGS) entry which is preliminary data.</text>
</comment>
<dbReference type="Proteomes" id="UP000663828">
    <property type="component" value="Unassembled WGS sequence"/>
</dbReference>
<name>A0A816D279_ADIRI</name>
<dbReference type="AlphaFoldDB" id="A0A816D279"/>
<organism evidence="2 3">
    <name type="scientific">Adineta ricciae</name>
    <name type="common">Rotifer</name>
    <dbReference type="NCBI Taxonomy" id="249248"/>
    <lineage>
        <taxon>Eukaryota</taxon>
        <taxon>Metazoa</taxon>
        <taxon>Spiralia</taxon>
        <taxon>Gnathifera</taxon>
        <taxon>Rotifera</taxon>
        <taxon>Eurotatoria</taxon>
        <taxon>Bdelloidea</taxon>
        <taxon>Adinetida</taxon>
        <taxon>Adinetidae</taxon>
        <taxon>Adineta</taxon>
    </lineage>
</organism>
<proteinExistence type="predicted"/>
<reference evidence="2" key="1">
    <citation type="submission" date="2021-02" db="EMBL/GenBank/DDBJ databases">
        <authorList>
            <person name="Nowell W R."/>
        </authorList>
    </citation>
    <scope>NUCLEOTIDE SEQUENCE</scope>
</reference>
<keyword evidence="3" id="KW-1185">Reference proteome</keyword>
<dbReference type="EMBL" id="CAJNOJ010000679">
    <property type="protein sequence ID" value="CAF1508687.1"/>
    <property type="molecule type" value="Genomic_DNA"/>
</dbReference>
<accession>A0A816D279</accession>
<protein>
    <submittedName>
        <fullName evidence="2">Uncharacterized protein</fullName>
    </submittedName>
</protein>
<dbReference type="EMBL" id="CAJNOR010008136">
    <property type="protein sequence ID" value="CAF1629143.1"/>
    <property type="molecule type" value="Genomic_DNA"/>
</dbReference>
<evidence type="ECO:0000313" key="2">
    <source>
        <dbReference type="EMBL" id="CAF1629143.1"/>
    </source>
</evidence>
<evidence type="ECO:0000313" key="3">
    <source>
        <dbReference type="Proteomes" id="UP000663828"/>
    </source>
</evidence>